<comment type="caution">
    <text evidence="1">The sequence shown here is derived from an EMBL/GenBank/DDBJ whole genome shotgun (WGS) entry which is preliminary data.</text>
</comment>
<name>A0A9D1IAC9_9FIRM</name>
<dbReference type="EMBL" id="DVMU01000012">
    <property type="protein sequence ID" value="HIU33016.1"/>
    <property type="molecule type" value="Genomic_DNA"/>
</dbReference>
<dbReference type="Proteomes" id="UP000824072">
    <property type="component" value="Unassembled WGS sequence"/>
</dbReference>
<proteinExistence type="predicted"/>
<reference evidence="1" key="1">
    <citation type="submission" date="2020-10" db="EMBL/GenBank/DDBJ databases">
        <authorList>
            <person name="Gilroy R."/>
        </authorList>
    </citation>
    <scope>NUCLEOTIDE SEQUENCE</scope>
    <source>
        <strain evidence="1">ChiHcec3-11533</strain>
    </source>
</reference>
<sequence>MAKFNHCRRDCSGFSPTTSRSTGAYTSCCGTTPRTYGFSCSGCDSVFYQGPCPSADCDKCGVCISPCGCESDACSCPCNCPSDCPMPIPAGDNYAMLTADSIQGNLAPLNLIKGLPQAYTTQAGEVILQQGGRYFAAWTMNLPANTAVSSTVYLALNAVPLPESAARVDQIAGTNSAVFSGHAIFDAQPGARLRLESSSSLSITGAGGAPLFALTLLRIC</sequence>
<dbReference type="AlphaFoldDB" id="A0A9D1IAC9"/>
<accession>A0A9D1IAC9</accession>
<gene>
    <name evidence="1" type="ORF">IAB02_00505</name>
</gene>
<organism evidence="1 2">
    <name type="scientific">Candidatus Pullichristensenella excrementigallinarum</name>
    <dbReference type="NCBI Taxonomy" id="2840907"/>
    <lineage>
        <taxon>Bacteria</taxon>
        <taxon>Bacillati</taxon>
        <taxon>Bacillota</taxon>
        <taxon>Clostridia</taxon>
        <taxon>Candidatus Pullichristensenella</taxon>
    </lineage>
</organism>
<evidence type="ECO:0000313" key="1">
    <source>
        <dbReference type="EMBL" id="HIU33016.1"/>
    </source>
</evidence>
<reference evidence="1" key="2">
    <citation type="journal article" date="2021" name="PeerJ">
        <title>Extensive microbial diversity within the chicken gut microbiome revealed by metagenomics and culture.</title>
        <authorList>
            <person name="Gilroy R."/>
            <person name="Ravi A."/>
            <person name="Getino M."/>
            <person name="Pursley I."/>
            <person name="Horton D.L."/>
            <person name="Alikhan N.F."/>
            <person name="Baker D."/>
            <person name="Gharbi K."/>
            <person name="Hall N."/>
            <person name="Watson M."/>
            <person name="Adriaenssens E.M."/>
            <person name="Foster-Nyarko E."/>
            <person name="Jarju S."/>
            <person name="Secka A."/>
            <person name="Antonio M."/>
            <person name="Oren A."/>
            <person name="Chaudhuri R.R."/>
            <person name="La Ragione R."/>
            <person name="Hildebrand F."/>
            <person name="Pallen M.J."/>
        </authorList>
    </citation>
    <scope>NUCLEOTIDE SEQUENCE</scope>
    <source>
        <strain evidence="1">ChiHcec3-11533</strain>
    </source>
</reference>
<protein>
    <submittedName>
        <fullName evidence="1">Uncharacterized protein</fullName>
    </submittedName>
</protein>
<evidence type="ECO:0000313" key="2">
    <source>
        <dbReference type="Proteomes" id="UP000824072"/>
    </source>
</evidence>